<dbReference type="GO" id="GO:0016747">
    <property type="term" value="F:acyltransferase activity, transferring groups other than amino-acyl groups"/>
    <property type="evidence" value="ECO:0007669"/>
    <property type="project" value="TreeGrafter"/>
</dbReference>
<dbReference type="Proteomes" id="UP000271925">
    <property type="component" value="Unassembled WGS sequence"/>
</dbReference>
<dbReference type="Gene3D" id="2.60.40.10">
    <property type="entry name" value="Immunoglobulins"/>
    <property type="match status" value="1"/>
</dbReference>
<dbReference type="RefSeq" id="WP_124874837.1">
    <property type="nucleotide sequence ID" value="NZ_RQJO01000008.1"/>
</dbReference>
<reference evidence="2 3" key="1">
    <citation type="submission" date="2018-11" db="EMBL/GenBank/DDBJ databases">
        <authorList>
            <person name="Zhou Z."/>
            <person name="Wang G."/>
        </authorList>
    </citation>
    <scope>NUCLEOTIDE SEQUENCE [LARGE SCALE GENOMIC DNA]</scope>
    <source>
        <strain evidence="2 3">KCTC52004</strain>
    </source>
</reference>
<dbReference type="OrthoDB" id="9803578at2"/>
<proteinExistence type="predicted"/>
<dbReference type="AlphaFoldDB" id="A0A3P1BT31"/>
<dbReference type="CDD" id="cd11294">
    <property type="entry name" value="E_set_Esterase_like_N"/>
    <property type="match status" value="1"/>
</dbReference>
<dbReference type="SUPFAM" id="SSF81296">
    <property type="entry name" value="E set domains"/>
    <property type="match status" value="1"/>
</dbReference>
<feature type="signal peptide" evidence="1">
    <location>
        <begin position="1"/>
        <end position="23"/>
    </location>
</feature>
<organism evidence="2 3">
    <name type="scientific">Larkinella rosea</name>
    <dbReference type="NCBI Taxonomy" id="2025312"/>
    <lineage>
        <taxon>Bacteria</taxon>
        <taxon>Pseudomonadati</taxon>
        <taxon>Bacteroidota</taxon>
        <taxon>Cytophagia</taxon>
        <taxon>Cytophagales</taxon>
        <taxon>Spirosomataceae</taxon>
        <taxon>Larkinella</taxon>
    </lineage>
</organism>
<accession>A0A3P1BT31</accession>
<keyword evidence="1" id="KW-0732">Signal</keyword>
<name>A0A3P1BT31_9BACT</name>
<sequence length="384" mass="42786">MNRFAPSHWLLMAALLLGFQAVAQTPQRQPTPNDTLKSPKVLVDNRVALQIYAPKASEVIVSGDFLGGGKPLNLTKDPNGVWSVTVGPLKPDYYTYTLLVDGVRTIDPKNPVIKQGISSLENVMVLPGSETAFEDNRAVPHGELRQVWYQSNTLGMARRMHVYTPPGYEKGNTKYPVFYLLHGGGDDDSGWPTVGRAGFILDNLLAAGQAKPMIVVMPNGSMPLPPSSGMPNPAAMTQLRTMFANELLKEVMPYIEKNYRTQANRENRAIAGLSMGGFQTLDLALTRPDLFNYVGVFSSGFFGATIDEAETKYASVLNDPGFNKNKKLFWIEIGKDDFVMDANKKTMALLDKHQIKYQYKETTGGHTWINWRQYLNEYVPLLFR</sequence>
<keyword evidence="3" id="KW-1185">Reference proteome</keyword>
<dbReference type="InterPro" id="IPR050583">
    <property type="entry name" value="Mycobacterial_A85_antigen"/>
</dbReference>
<dbReference type="InterPro" id="IPR014756">
    <property type="entry name" value="Ig_E-set"/>
</dbReference>
<dbReference type="InterPro" id="IPR029058">
    <property type="entry name" value="AB_hydrolase_fold"/>
</dbReference>
<evidence type="ECO:0000313" key="2">
    <source>
        <dbReference type="EMBL" id="RRB04275.1"/>
    </source>
</evidence>
<evidence type="ECO:0000256" key="1">
    <source>
        <dbReference type="SAM" id="SignalP"/>
    </source>
</evidence>
<dbReference type="SUPFAM" id="SSF53474">
    <property type="entry name" value="alpha/beta-Hydrolases"/>
    <property type="match status" value="1"/>
</dbReference>
<feature type="chain" id="PRO_5018157523" evidence="1">
    <location>
        <begin position="24"/>
        <end position="384"/>
    </location>
</feature>
<gene>
    <name evidence="2" type="ORF">EHT25_12215</name>
</gene>
<dbReference type="Gene3D" id="3.40.50.1820">
    <property type="entry name" value="alpha/beta hydrolase"/>
    <property type="match status" value="1"/>
</dbReference>
<dbReference type="EMBL" id="RQJO01000008">
    <property type="protein sequence ID" value="RRB04275.1"/>
    <property type="molecule type" value="Genomic_DNA"/>
</dbReference>
<evidence type="ECO:0000313" key="3">
    <source>
        <dbReference type="Proteomes" id="UP000271925"/>
    </source>
</evidence>
<dbReference type="InterPro" id="IPR013783">
    <property type="entry name" value="Ig-like_fold"/>
</dbReference>
<dbReference type="PANTHER" id="PTHR48098:SF1">
    <property type="entry name" value="DIACYLGLYCEROL ACYLTRANSFERASE_MYCOLYLTRANSFERASE AG85A"/>
    <property type="match status" value="1"/>
</dbReference>
<dbReference type="InterPro" id="IPR000801">
    <property type="entry name" value="Esterase-like"/>
</dbReference>
<comment type="caution">
    <text evidence="2">The sequence shown here is derived from an EMBL/GenBank/DDBJ whole genome shotgun (WGS) entry which is preliminary data.</text>
</comment>
<dbReference type="PANTHER" id="PTHR48098">
    <property type="entry name" value="ENTEROCHELIN ESTERASE-RELATED"/>
    <property type="match status" value="1"/>
</dbReference>
<dbReference type="Pfam" id="PF00756">
    <property type="entry name" value="Esterase"/>
    <property type="match status" value="1"/>
</dbReference>
<protein>
    <submittedName>
        <fullName evidence="2">Esterase</fullName>
    </submittedName>
</protein>